<organism evidence="2 3">
    <name type="scientific">Cercophora newfieldiana</name>
    <dbReference type="NCBI Taxonomy" id="92897"/>
    <lineage>
        <taxon>Eukaryota</taxon>
        <taxon>Fungi</taxon>
        <taxon>Dikarya</taxon>
        <taxon>Ascomycota</taxon>
        <taxon>Pezizomycotina</taxon>
        <taxon>Sordariomycetes</taxon>
        <taxon>Sordariomycetidae</taxon>
        <taxon>Sordariales</taxon>
        <taxon>Lasiosphaeriaceae</taxon>
        <taxon>Cercophora</taxon>
    </lineage>
</organism>
<reference evidence="2" key="1">
    <citation type="submission" date="2023-06" db="EMBL/GenBank/DDBJ databases">
        <title>Genome-scale phylogeny and comparative genomics of the fungal order Sordariales.</title>
        <authorList>
            <consortium name="Lawrence Berkeley National Laboratory"/>
            <person name="Hensen N."/>
            <person name="Bonometti L."/>
            <person name="Westerberg I."/>
            <person name="Brannstrom I.O."/>
            <person name="Guillou S."/>
            <person name="Cros-Aarteil S."/>
            <person name="Calhoun S."/>
            <person name="Haridas S."/>
            <person name="Kuo A."/>
            <person name="Mondo S."/>
            <person name="Pangilinan J."/>
            <person name="Riley R."/>
            <person name="Labutti K."/>
            <person name="Andreopoulos B."/>
            <person name="Lipzen A."/>
            <person name="Chen C."/>
            <person name="Yanf M."/>
            <person name="Daum C."/>
            <person name="Ng V."/>
            <person name="Clum A."/>
            <person name="Steindorff A."/>
            <person name="Ohm R."/>
            <person name="Martin F."/>
            <person name="Silar P."/>
            <person name="Natvig D."/>
            <person name="Lalanne C."/>
            <person name="Gautier V."/>
            <person name="Ament-Velasquez S.L."/>
            <person name="Kruys A."/>
            <person name="Hutchinson M.I."/>
            <person name="Powell A.J."/>
            <person name="Barry K."/>
            <person name="Miller A.N."/>
            <person name="Grigoriev I.V."/>
            <person name="Debuchy R."/>
            <person name="Gladieux P."/>
            <person name="Thoren M.H."/>
            <person name="Johannesson H."/>
        </authorList>
    </citation>
    <scope>NUCLEOTIDE SEQUENCE</scope>
    <source>
        <strain evidence="2">SMH2532-1</strain>
    </source>
</reference>
<feature type="region of interest" description="Disordered" evidence="1">
    <location>
        <begin position="61"/>
        <end position="159"/>
    </location>
</feature>
<evidence type="ECO:0000313" key="2">
    <source>
        <dbReference type="EMBL" id="KAK0655206.1"/>
    </source>
</evidence>
<evidence type="ECO:0000313" key="3">
    <source>
        <dbReference type="Proteomes" id="UP001174936"/>
    </source>
</evidence>
<proteinExistence type="predicted"/>
<name>A0AA40CXN9_9PEZI</name>
<gene>
    <name evidence="2" type="ORF">B0T16DRAFT_384155</name>
</gene>
<keyword evidence="3" id="KW-1185">Reference proteome</keyword>
<dbReference type="Proteomes" id="UP001174936">
    <property type="component" value="Unassembled WGS sequence"/>
</dbReference>
<protein>
    <submittedName>
        <fullName evidence="2">Uncharacterized protein</fullName>
    </submittedName>
</protein>
<dbReference type="EMBL" id="JAULSV010000001">
    <property type="protein sequence ID" value="KAK0655206.1"/>
    <property type="molecule type" value="Genomic_DNA"/>
</dbReference>
<dbReference type="AlphaFoldDB" id="A0AA40CXN9"/>
<feature type="compositionally biased region" description="Basic residues" evidence="1">
    <location>
        <begin position="139"/>
        <end position="149"/>
    </location>
</feature>
<feature type="compositionally biased region" description="Basic and acidic residues" evidence="1">
    <location>
        <begin position="112"/>
        <end position="125"/>
    </location>
</feature>
<sequence length="159" mass="17529">MQQSRSCRGQDLSPSLNLFLSGYDAVEKVLSAGGGRDLHVATDELNVDTPGPRTWCDVDAVGHVSGRDTSPLAGRREVPERLRDRDKDAMLTEFPRTGASPSSRSCPHYAASRRDSRSRFSRGHDDDDGSSMGMEKRDRKAKRPARNRRGDRAVWASSG</sequence>
<evidence type="ECO:0000256" key="1">
    <source>
        <dbReference type="SAM" id="MobiDB-lite"/>
    </source>
</evidence>
<accession>A0AA40CXN9</accession>
<feature type="compositionally biased region" description="Basic and acidic residues" evidence="1">
    <location>
        <begin position="74"/>
        <end position="90"/>
    </location>
</feature>
<comment type="caution">
    <text evidence="2">The sequence shown here is derived from an EMBL/GenBank/DDBJ whole genome shotgun (WGS) entry which is preliminary data.</text>
</comment>